<dbReference type="PANTHER" id="PTHR43479">
    <property type="entry name" value="ACREF/ENVCD OPERON REPRESSOR-RELATED"/>
    <property type="match status" value="1"/>
</dbReference>
<organism evidence="4 5">
    <name type="scientific">Blautia luti</name>
    <dbReference type="NCBI Taxonomy" id="89014"/>
    <lineage>
        <taxon>Bacteria</taxon>
        <taxon>Bacillati</taxon>
        <taxon>Bacillota</taxon>
        <taxon>Clostridia</taxon>
        <taxon>Lachnospirales</taxon>
        <taxon>Lachnospiraceae</taxon>
        <taxon>Blautia</taxon>
    </lineage>
</organism>
<dbReference type="InterPro" id="IPR009057">
    <property type="entry name" value="Homeodomain-like_sf"/>
</dbReference>
<name>A0A564VGR9_9FIRM</name>
<gene>
    <name evidence="4" type="primary">fabR</name>
    <name evidence="4" type="ORF">RSSSTS7063_02309</name>
</gene>
<accession>A0A564VGR9</accession>
<evidence type="ECO:0000256" key="1">
    <source>
        <dbReference type="ARBA" id="ARBA00023125"/>
    </source>
</evidence>
<dbReference type="RefSeq" id="WP_005341829.1">
    <property type="nucleotide sequence ID" value="NZ_CABHMX010000078.1"/>
</dbReference>
<dbReference type="AlphaFoldDB" id="A0A564VGR9"/>
<dbReference type="PRINTS" id="PR00455">
    <property type="entry name" value="HTHTETR"/>
</dbReference>
<evidence type="ECO:0000259" key="3">
    <source>
        <dbReference type="PROSITE" id="PS50977"/>
    </source>
</evidence>
<sequence>MGYGTYETTHENVIKSGKRLFMQNGYERTNLRELCKEAGITTGSFYRHFASKEELFGYLVQPAIDGLYKMYDASKELCFDSIETERIKELWKISNDTLQNLVDFIYQNFDSFKLLLECADGTKYSSFVNDVVTMEVQNTLKMLDVMHERGIIVKDLCENEFHMLSHAFLSCVFESVMHNYGREDTLAYVHTMVEFFNAGWQKVLGL</sequence>
<feature type="domain" description="HTH tetR-type" evidence="3">
    <location>
        <begin position="7"/>
        <end position="67"/>
    </location>
</feature>
<dbReference type="Pfam" id="PF00440">
    <property type="entry name" value="TetR_N"/>
    <property type="match status" value="1"/>
</dbReference>
<dbReference type="InterPro" id="IPR001647">
    <property type="entry name" value="HTH_TetR"/>
</dbReference>
<dbReference type="EMBL" id="CABHNW010000014">
    <property type="protein sequence ID" value="VUX31695.1"/>
    <property type="molecule type" value="Genomic_DNA"/>
</dbReference>
<reference evidence="4 5" key="1">
    <citation type="submission" date="2019-07" db="EMBL/GenBank/DDBJ databases">
        <authorList>
            <person name="Hibberd C M."/>
            <person name="Gehrig L. J."/>
            <person name="Chang H.-W."/>
            <person name="Venkatesh S."/>
        </authorList>
    </citation>
    <scope>NUCLEOTIDE SEQUENCE [LARGE SCALE GENOMIC DNA]</scope>
    <source>
        <strain evidence="4">Blautia_luti_SSTS_Bg7063</strain>
    </source>
</reference>
<dbReference type="PROSITE" id="PS50977">
    <property type="entry name" value="HTH_TETR_2"/>
    <property type="match status" value="1"/>
</dbReference>
<keyword evidence="1 2" id="KW-0238">DNA-binding</keyword>
<evidence type="ECO:0000313" key="4">
    <source>
        <dbReference type="EMBL" id="VUX31695.1"/>
    </source>
</evidence>
<evidence type="ECO:0000313" key="5">
    <source>
        <dbReference type="Proteomes" id="UP000408482"/>
    </source>
</evidence>
<feature type="DNA-binding region" description="H-T-H motif" evidence="2">
    <location>
        <begin position="30"/>
        <end position="49"/>
    </location>
</feature>
<dbReference type="InterPro" id="IPR050624">
    <property type="entry name" value="HTH-type_Tx_Regulator"/>
</dbReference>
<dbReference type="SUPFAM" id="SSF46689">
    <property type="entry name" value="Homeodomain-like"/>
    <property type="match status" value="1"/>
</dbReference>
<evidence type="ECO:0000256" key="2">
    <source>
        <dbReference type="PROSITE-ProRule" id="PRU00335"/>
    </source>
</evidence>
<proteinExistence type="predicted"/>
<dbReference type="GO" id="GO:0003677">
    <property type="term" value="F:DNA binding"/>
    <property type="evidence" value="ECO:0007669"/>
    <property type="project" value="UniProtKB-UniRule"/>
</dbReference>
<protein>
    <submittedName>
        <fullName evidence="4">HTH-type transcriptional repressor FabR</fullName>
    </submittedName>
</protein>
<keyword evidence="5" id="KW-1185">Reference proteome</keyword>
<dbReference type="PANTHER" id="PTHR43479:SF11">
    <property type="entry name" value="ACREF_ENVCD OPERON REPRESSOR-RELATED"/>
    <property type="match status" value="1"/>
</dbReference>
<dbReference type="Gene3D" id="1.10.357.10">
    <property type="entry name" value="Tetracycline Repressor, domain 2"/>
    <property type="match status" value="1"/>
</dbReference>
<dbReference type="Proteomes" id="UP000408482">
    <property type="component" value="Unassembled WGS sequence"/>
</dbReference>